<proteinExistence type="predicted"/>
<dbReference type="Gene3D" id="2.60.120.1440">
    <property type="match status" value="1"/>
</dbReference>
<dbReference type="PANTHER" id="PTHR30273">
    <property type="entry name" value="PERIPLASMIC SIGNAL SENSOR AND SIGMA FACTOR ACTIVATOR FECR-RELATED"/>
    <property type="match status" value="1"/>
</dbReference>
<dbReference type="Pfam" id="PF04773">
    <property type="entry name" value="FecR"/>
    <property type="match status" value="1"/>
</dbReference>
<dbReference type="FunFam" id="2.60.120.1440:FF:000001">
    <property type="entry name" value="Putative anti-sigma factor"/>
    <property type="match status" value="1"/>
</dbReference>
<dbReference type="PANTHER" id="PTHR30273:SF2">
    <property type="entry name" value="PROTEIN FECR"/>
    <property type="match status" value="1"/>
</dbReference>
<evidence type="ECO:0000313" key="3">
    <source>
        <dbReference type="EMBL" id="SFE94579.1"/>
    </source>
</evidence>
<evidence type="ECO:0000259" key="1">
    <source>
        <dbReference type="Pfam" id="PF04773"/>
    </source>
</evidence>
<dbReference type="Proteomes" id="UP000183129">
    <property type="component" value="Unassembled WGS sequence"/>
</dbReference>
<dbReference type="InterPro" id="IPR006860">
    <property type="entry name" value="FecR"/>
</dbReference>
<accession>A0A1I2EP26</accession>
<dbReference type="AlphaFoldDB" id="A0A1I2EP26"/>
<dbReference type="InterPro" id="IPR032508">
    <property type="entry name" value="FecR_C"/>
</dbReference>
<protein>
    <submittedName>
        <fullName evidence="3">FecR family protein</fullName>
    </submittedName>
</protein>
<feature type="domain" description="Protein FecR C-terminal" evidence="2">
    <location>
        <begin position="159"/>
        <end position="227"/>
    </location>
</feature>
<dbReference type="GO" id="GO:0016989">
    <property type="term" value="F:sigma factor antagonist activity"/>
    <property type="evidence" value="ECO:0007669"/>
    <property type="project" value="TreeGrafter"/>
</dbReference>
<dbReference type="Pfam" id="PF16344">
    <property type="entry name" value="FecR_C"/>
    <property type="match status" value="1"/>
</dbReference>
<dbReference type="RefSeq" id="WP_157282889.1">
    <property type="nucleotide sequence ID" value="NZ_FONS01000003.1"/>
</dbReference>
<gene>
    <name evidence="3" type="ORF">SAMN03003324_01923</name>
</gene>
<dbReference type="EMBL" id="FONS01000003">
    <property type="protein sequence ID" value="SFE94579.1"/>
    <property type="molecule type" value="Genomic_DNA"/>
</dbReference>
<evidence type="ECO:0000313" key="4">
    <source>
        <dbReference type="Proteomes" id="UP000183129"/>
    </source>
</evidence>
<dbReference type="Gene3D" id="3.55.50.30">
    <property type="match status" value="1"/>
</dbReference>
<feature type="domain" description="FecR protein" evidence="1">
    <location>
        <begin position="23"/>
        <end position="119"/>
    </location>
</feature>
<organism evidence="3 4">
    <name type="scientific">Pedobacter antarcticus</name>
    <dbReference type="NCBI Taxonomy" id="34086"/>
    <lineage>
        <taxon>Bacteria</taxon>
        <taxon>Pseudomonadati</taxon>
        <taxon>Bacteroidota</taxon>
        <taxon>Sphingobacteriia</taxon>
        <taxon>Sphingobacteriales</taxon>
        <taxon>Sphingobacteriaceae</taxon>
        <taxon>Pedobacter</taxon>
    </lineage>
</organism>
<evidence type="ECO:0000259" key="2">
    <source>
        <dbReference type="Pfam" id="PF16344"/>
    </source>
</evidence>
<reference evidence="3 4" key="1">
    <citation type="submission" date="2016-10" db="EMBL/GenBank/DDBJ databases">
        <authorList>
            <person name="de Groot N.N."/>
        </authorList>
    </citation>
    <scope>NUCLEOTIDE SEQUENCE [LARGE SCALE GENOMIC DNA]</scope>
    <source>
        <strain evidence="3 4">ATCC 51969</strain>
    </source>
</reference>
<sequence length="229" mass="25843">MIYSVRNTEGNKVVAKPKSSYNTLSTARGEQYQVRLPDSSLVWLNAASELKYPSSFNTLKERRVELSGEAYFEVAKNKKQPFVVQADGQEVKVLGTHFNVSSYSDEPDAITTLLEGSVQISGNGEVKVLKPGERAVRTGNQIKVSEADLSEDMAWKNGDFYFNNVGIASIMRQISRWYDVDIIYQGELTDEKFYGTISRSKNIKQVLNVLEKTKSVHFKVEGRRVLIMK</sequence>
<dbReference type="InterPro" id="IPR012373">
    <property type="entry name" value="Ferrdict_sens_TM"/>
</dbReference>
<name>A0A1I2EP26_9SPHI</name>